<dbReference type="PANTHER" id="PTHR43014">
    <property type="entry name" value="MERCURIC REDUCTASE"/>
    <property type="match status" value="1"/>
</dbReference>
<comment type="cofactor">
    <cofactor evidence="8">
        <name>FAD</name>
        <dbReference type="ChEBI" id="CHEBI:57692"/>
    </cofactor>
    <text evidence="8">Binds 1 FAD per subunit.</text>
</comment>
<gene>
    <name evidence="13" type="ORF">COV08_02530</name>
</gene>
<dbReference type="Pfam" id="PF07992">
    <property type="entry name" value="Pyr_redox_2"/>
    <property type="match status" value="1"/>
</dbReference>
<evidence type="ECO:0000313" key="13">
    <source>
        <dbReference type="EMBL" id="PIR45885.1"/>
    </source>
</evidence>
<reference evidence="13 14" key="1">
    <citation type="submission" date="2017-09" db="EMBL/GenBank/DDBJ databases">
        <title>Depth-based differentiation of microbial function through sediment-hosted aquifers and enrichment of novel symbionts in the deep terrestrial subsurface.</title>
        <authorList>
            <person name="Probst A.J."/>
            <person name="Ladd B."/>
            <person name="Jarett J.K."/>
            <person name="Geller-Mcgrath D.E."/>
            <person name="Sieber C.M."/>
            <person name="Emerson J.B."/>
            <person name="Anantharaman K."/>
            <person name="Thomas B.C."/>
            <person name="Malmstrom R."/>
            <person name="Stieglmeier M."/>
            <person name="Klingl A."/>
            <person name="Woyke T."/>
            <person name="Ryan C.M."/>
            <person name="Banfield J.F."/>
        </authorList>
    </citation>
    <scope>NUCLEOTIDE SEQUENCE [LARGE SCALE GENOMIC DNA]</scope>
    <source>
        <strain evidence="13">CG10_big_fil_rev_8_21_14_0_10_49_38</strain>
    </source>
</reference>
<evidence type="ECO:0000259" key="11">
    <source>
        <dbReference type="Pfam" id="PF02852"/>
    </source>
</evidence>
<sequence length="474" mass="52617">MKNKTFDIIIIGAGSGGLNIAVFANRIGLSTLLIDKSDKNIGGDCLNFGCVPSKALIHIARAIQAGRNLEKFGLETTGTIDPRAVMAYVKSRQDIIREHENADWFRKSGISVALGEAKFTGSNKVMVGDTEYESKRIVLATGSRPRALSLSGIEHTQIFNNESIFDIDFLPQNLVIIGGGPIGIEIGQAFQRLGSQVTILERGEKFLPKEDKDITDILYKRLVGEGMNVLFRAQAKNIRESGELVVEVDGHEQLLPAEALFVGIGRQLNIEGLDLDKANIELEESGQKLKVDQYLRTTNKNIVVCGDVAGQYQFTHAAELQAGVIIRNWFSPFKKKLINDNLSWVTYTDPEIATFGISVEELKKRGVSYETIAESFSHDDRAITDDYRDSLLKIHVSRKGKILGGTMIAPHAGELIQELILARTHNMSLSDIFAKIYPYPTAARINKRAAQNYQGRKLNPRSKKLLRMLFRIFG</sequence>
<dbReference type="InterPro" id="IPR001100">
    <property type="entry name" value="Pyr_nuc-diS_OxRdtase"/>
</dbReference>
<evidence type="ECO:0000256" key="5">
    <source>
        <dbReference type="ARBA" id="ARBA00023002"/>
    </source>
</evidence>
<dbReference type="PANTHER" id="PTHR43014:SF2">
    <property type="entry name" value="MERCURIC REDUCTASE"/>
    <property type="match status" value="1"/>
</dbReference>
<evidence type="ECO:0000256" key="10">
    <source>
        <dbReference type="RuleBase" id="RU003691"/>
    </source>
</evidence>
<keyword evidence="7 10" id="KW-0676">Redox-active center</keyword>
<dbReference type="InterPro" id="IPR004099">
    <property type="entry name" value="Pyr_nucl-diS_OxRdtase_dimer"/>
</dbReference>
<feature type="binding site" evidence="8">
    <location>
        <begin position="141"/>
        <end position="143"/>
    </location>
    <ligand>
        <name>FAD</name>
        <dbReference type="ChEBI" id="CHEBI:57692"/>
    </ligand>
</feature>
<dbReference type="SUPFAM" id="SSF51905">
    <property type="entry name" value="FAD/NAD(P)-binding domain"/>
    <property type="match status" value="1"/>
</dbReference>
<feature type="binding site" evidence="8">
    <location>
        <position position="265"/>
    </location>
    <ligand>
        <name>NAD(+)</name>
        <dbReference type="ChEBI" id="CHEBI:57540"/>
    </ligand>
</feature>
<dbReference type="PROSITE" id="PS00076">
    <property type="entry name" value="PYRIDINE_REDOX_1"/>
    <property type="match status" value="1"/>
</dbReference>
<keyword evidence="2 10" id="KW-0285">Flavoprotein</keyword>
<keyword evidence="3 8" id="KW-0274">FAD</keyword>
<dbReference type="GO" id="GO:0003955">
    <property type="term" value="F:NAD(P)H dehydrogenase (quinone) activity"/>
    <property type="evidence" value="ECO:0007669"/>
    <property type="project" value="TreeGrafter"/>
</dbReference>
<dbReference type="EMBL" id="PCYK01000021">
    <property type="protein sequence ID" value="PIR45885.1"/>
    <property type="molecule type" value="Genomic_DNA"/>
</dbReference>
<comment type="similarity">
    <text evidence="1 10">Belongs to the class-I pyridine nucleotide-disulfide oxidoreductase family.</text>
</comment>
<evidence type="ECO:0000256" key="3">
    <source>
        <dbReference type="ARBA" id="ARBA00022827"/>
    </source>
</evidence>
<dbReference type="Pfam" id="PF02852">
    <property type="entry name" value="Pyr_redox_dim"/>
    <property type="match status" value="1"/>
</dbReference>
<dbReference type="Proteomes" id="UP000230431">
    <property type="component" value="Unassembled WGS sequence"/>
</dbReference>
<comment type="caution">
    <text evidence="13">The sequence shown here is derived from an EMBL/GenBank/DDBJ whole genome shotgun (WGS) entry which is preliminary data.</text>
</comment>
<keyword evidence="8" id="KW-0520">NAD</keyword>
<evidence type="ECO:0000313" key="14">
    <source>
        <dbReference type="Proteomes" id="UP000230431"/>
    </source>
</evidence>
<dbReference type="AlphaFoldDB" id="A0A2H0RJD1"/>
<dbReference type="SUPFAM" id="SSF55424">
    <property type="entry name" value="FAD/NAD-linked reductases, dimerisation (C-terminal) domain"/>
    <property type="match status" value="1"/>
</dbReference>
<evidence type="ECO:0000256" key="4">
    <source>
        <dbReference type="ARBA" id="ARBA00022857"/>
    </source>
</evidence>
<keyword evidence="8" id="KW-0547">Nucleotide-binding</keyword>
<dbReference type="Gene3D" id="3.50.50.60">
    <property type="entry name" value="FAD/NAD(P)-binding domain"/>
    <property type="match status" value="2"/>
</dbReference>
<evidence type="ECO:0000256" key="2">
    <source>
        <dbReference type="ARBA" id="ARBA00022630"/>
    </source>
</evidence>
<evidence type="ECO:0000256" key="6">
    <source>
        <dbReference type="ARBA" id="ARBA00023157"/>
    </source>
</evidence>
<dbReference type="GO" id="GO:0016668">
    <property type="term" value="F:oxidoreductase activity, acting on a sulfur group of donors, NAD(P) as acceptor"/>
    <property type="evidence" value="ECO:0007669"/>
    <property type="project" value="InterPro"/>
</dbReference>
<keyword evidence="5 10" id="KW-0560">Oxidoreductase</keyword>
<feature type="binding site" evidence="8">
    <location>
        <position position="54"/>
    </location>
    <ligand>
        <name>FAD</name>
        <dbReference type="ChEBI" id="CHEBI:57692"/>
    </ligand>
</feature>
<dbReference type="GO" id="GO:0050660">
    <property type="term" value="F:flavin adenine dinucleotide binding"/>
    <property type="evidence" value="ECO:0007669"/>
    <property type="project" value="TreeGrafter"/>
</dbReference>
<protein>
    <submittedName>
        <fullName evidence="13">Mercuric reductase</fullName>
    </submittedName>
</protein>
<dbReference type="InterPro" id="IPR016156">
    <property type="entry name" value="FAD/NAD-linked_Rdtase_dimer_sf"/>
</dbReference>
<organism evidence="13 14">
    <name type="scientific">Candidatus Vogelbacteria bacterium CG10_big_fil_rev_8_21_14_0_10_49_38</name>
    <dbReference type="NCBI Taxonomy" id="1975043"/>
    <lineage>
        <taxon>Bacteria</taxon>
        <taxon>Candidatus Vogeliibacteriota</taxon>
    </lineage>
</organism>
<evidence type="ECO:0000259" key="12">
    <source>
        <dbReference type="Pfam" id="PF07992"/>
    </source>
</evidence>
<feature type="domain" description="Pyridine nucleotide-disulphide oxidoreductase dimerisation" evidence="11">
    <location>
        <begin position="343"/>
        <end position="444"/>
    </location>
</feature>
<evidence type="ECO:0000256" key="9">
    <source>
        <dbReference type="PIRSR" id="PIRSR000350-4"/>
    </source>
</evidence>
<dbReference type="InterPro" id="IPR023753">
    <property type="entry name" value="FAD/NAD-binding_dom"/>
</dbReference>
<feature type="binding site" evidence="8">
    <location>
        <begin position="178"/>
        <end position="185"/>
    </location>
    <ligand>
        <name>NAD(+)</name>
        <dbReference type="ChEBI" id="CHEBI:57540"/>
    </ligand>
</feature>
<dbReference type="Gene3D" id="3.30.390.30">
    <property type="match status" value="1"/>
</dbReference>
<evidence type="ECO:0000256" key="1">
    <source>
        <dbReference type="ARBA" id="ARBA00007532"/>
    </source>
</evidence>
<feature type="disulfide bond" description="Redox-active" evidence="9">
    <location>
        <begin position="45"/>
        <end position="50"/>
    </location>
</feature>
<dbReference type="InterPro" id="IPR036188">
    <property type="entry name" value="FAD/NAD-bd_sf"/>
</dbReference>
<name>A0A2H0RJD1_9BACT</name>
<keyword evidence="6" id="KW-1015">Disulfide bond</keyword>
<evidence type="ECO:0000256" key="8">
    <source>
        <dbReference type="PIRSR" id="PIRSR000350-3"/>
    </source>
</evidence>
<accession>A0A2H0RJD1</accession>
<dbReference type="PRINTS" id="PR00411">
    <property type="entry name" value="PNDRDTASEI"/>
</dbReference>
<proteinExistence type="inferred from homology"/>
<dbReference type="InterPro" id="IPR012999">
    <property type="entry name" value="Pyr_OxRdtase_I_AS"/>
</dbReference>
<dbReference type="FunFam" id="3.30.390.30:FF:000001">
    <property type="entry name" value="Dihydrolipoyl dehydrogenase"/>
    <property type="match status" value="1"/>
</dbReference>
<evidence type="ECO:0000256" key="7">
    <source>
        <dbReference type="ARBA" id="ARBA00023284"/>
    </source>
</evidence>
<keyword evidence="4" id="KW-0521">NADP</keyword>
<feature type="binding site" evidence="8">
    <location>
        <position position="201"/>
    </location>
    <ligand>
        <name>NAD(+)</name>
        <dbReference type="ChEBI" id="CHEBI:57540"/>
    </ligand>
</feature>
<feature type="domain" description="FAD/NAD(P)-binding" evidence="12">
    <location>
        <begin position="6"/>
        <end position="322"/>
    </location>
</feature>
<dbReference type="PRINTS" id="PR00368">
    <property type="entry name" value="FADPNR"/>
</dbReference>
<feature type="binding site" evidence="8">
    <location>
        <position position="307"/>
    </location>
    <ligand>
        <name>FAD</name>
        <dbReference type="ChEBI" id="CHEBI:57692"/>
    </ligand>
</feature>
<dbReference type="PIRSF" id="PIRSF000350">
    <property type="entry name" value="Mercury_reductase_MerA"/>
    <property type="match status" value="1"/>
</dbReference>